<keyword evidence="9 12" id="KW-0472">Membrane</keyword>
<keyword evidence="8" id="KW-0406">Ion transport</keyword>
<name>A0A9Q0YCB6_HOLLE</name>
<evidence type="ECO:0000256" key="1">
    <source>
        <dbReference type="ARBA" id="ARBA00004651"/>
    </source>
</evidence>
<evidence type="ECO:0000256" key="2">
    <source>
        <dbReference type="ARBA" id="ARBA00006434"/>
    </source>
</evidence>
<dbReference type="Proteomes" id="UP001152320">
    <property type="component" value="Chromosome 22"/>
</dbReference>
<dbReference type="PROSITE" id="PS50283">
    <property type="entry name" value="NA_SOLUT_SYMP_3"/>
    <property type="match status" value="1"/>
</dbReference>
<keyword evidence="14" id="KW-1185">Reference proteome</keyword>
<feature type="transmembrane region" description="Helical" evidence="12">
    <location>
        <begin position="85"/>
        <end position="105"/>
    </location>
</feature>
<evidence type="ECO:0000256" key="3">
    <source>
        <dbReference type="ARBA" id="ARBA00022448"/>
    </source>
</evidence>
<feature type="transmembrane region" description="Helical" evidence="12">
    <location>
        <begin position="143"/>
        <end position="165"/>
    </location>
</feature>
<keyword evidence="10" id="KW-0739">Sodium transport</keyword>
<evidence type="ECO:0000256" key="11">
    <source>
        <dbReference type="RuleBase" id="RU362091"/>
    </source>
</evidence>
<dbReference type="InterPro" id="IPR001734">
    <property type="entry name" value="Na/solute_symporter"/>
</dbReference>
<feature type="transmembrane region" description="Helical" evidence="12">
    <location>
        <begin position="228"/>
        <end position="249"/>
    </location>
</feature>
<dbReference type="GO" id="GO:0006814">
    <property type="term" value="P:sodium ion transport"/>
    <property type="evidence" value="ECO:0007669"/>
    <property type="project" value="UniProtKB-KW"/>
</dbReference>
<evidence type="ECO:0000256" key="12">
    <source>
        <dbReference type="SAM" id="Phobius"/>
    </source>
</evidence>
<keyword evidence="5 12" id="KW-0812">Transmembrane</keyword>
<dbReference type="PANTHER" id="PTHR42985:SF40">
    <property type="entry name" value="LD47995P-RELATED"/>
    <property type="match status" value="1"/>
</dbReference>
<evidence type="ECO:0000256" key="4">
    <source>
        <dbReference type="ARBA" id="ARBA00022475"/>
    </source>
</evidence>
<dbReference type="Gene3D" id="1.20.1730.10">
    <property type="entry name" value="Sodium/glucose cotransporter"/>
    <property type="match status" value="1"/>
</dbReference>
<comment type="similarity">
    <text evidence="2 11">Belongs to the sodium:solute symporter (SSF) (TC 2.A.21) family.</text>
</comment>
<accession>A0A9Q0YCB6</accession>
<evidence type="ECO:0000256" key="5">
    <source>
        <dbReference type="ARBA" id="ARBA00022692"/>
    </source>
</evidence>
<sequence length="308" mass="33473">MSIYAYFAGCDPLTSGKVQSADQLMAYIMVELFEKAPGIAGLLISAAFSASLSTVSSGVNALATITGQDIIRNIWPNLGDFKFTLILKCISILYGVICIAMAFLASTMESILPLTLTLVGILNGPILGVFCLGIYCPRCDSKGAVVGIICAVVLGFWLKIGAMVYPPFLEDPPLLLHQCPVFVENFTESIISDWSETAQATTNTIFETATEGMPVERPGIANLYALSYAYYSPLTCFTTIIVGNLFSLVTGGNDQNTVDPRLISPWSNVFCCCLPRRWKVVLDGEFKNQFSSTDKGDFEPVNLQMDRI</sequence>
<gene>
    <name evidence="13" type="ORF">HOLleu_39723</name>
</gene>
<feature type="transmembrane region" description="Helical" evidence="12">
    <location>
        <begin position="111"/>
        <end position="136"/>
    </location>
</feature>
<feature type="transmembrane region" description="Helical" evidence="12">
    <location>
        <begin position="39"/>
        <end position="65"/>
    </location>
</feature>
<dbReference type="AlphaFoldDB" id="A0A9Q0YCB6"/>
<organism evidence="13 14">
    <name type="scientific">Holothuria leucospilota</name>
    <name type="common">Black long sea cucumber</name>
    <name type="synonym">Mertensiothuria leucospilota</name>
    <dbReference type="NCBI Taxonomy" id="206669"/>
    <lineage>
        <taxon>Eukaryota</taxon>
        <taxon>Metazoa</taxon>
        <taxon>Echinodermata</taxon>
        <taxon>Eleutherozoa</taxon>
        <taxon>Echinozoa</taxon>
        <taxon>Holothuroidea</taxon>
        <taxon>Aspidochirotacea</taxon>
        <taxon>Aspidochirotida</taxon>
        <taxon>Holothuriidae</taxon>
        <taxon>Holothuria</taxon>
    </lineage>
</organism>
<keyword evidence="7" id="KW-0915">Sodium</keyword>
<evidence type="ECO:0000256" key="8">
    <source>
        <dbReference type="ARBA" id="ARBA00023065"/>
    </source>
</evidence>
<dbReference type="Pfam" id="PF00474">
    <property type="entry name" value="SSF"/>
    <property type="match status" value="1"/>
</dbReference>
<keyword evidence="3" id="KW-0813">Transport</keyword>
<evidence type="ECO:0000256" key="9">
    <source>
        <dbReference type="ARBA" id="ARBA00023136"/>
    </source>
</evidence>
<dbReference type="PANTHER" id="PTHR42985">
    <property type="entry name" value="SODIUM-COUPLED MONOCARBOXYLATE TRANSPORTER"/>
    <property type="match status" value="1"/>
</dbReference>
<evidence type="ECO:0000256" key="6">
    <source>
        <dbReference type="ARBA" id="ARBA00022989"/>
    </source>
</evidence>
<comment type="caution">
    <text evidence="13">The sequence shown here is derived from an EMBL/GenBank/DDBJ whole genome shotgun (WGS) entry which is preliminary data.</text>
</comment>
<dbReference type="InterPro" id="IPR038377">
    <property type="entry name" value="Na/Glc_symporter_sf"/>
</dbReference>
<keyword evidence="6 12" id="KW-1133">Transmembrane helix</keyword>
<reference evidence="13" key="1">
    <citation type="submission" date="2021-10" db="EMBL/GenBank/DDBJ databases">
        <title>Tropical sea cucumber genome reveals ecological adaptation and Cuvierian tubules defense mechanism.</title>
        <authorList>
            <person name="Chen T."/>
        </authorList>
    </citation>
    <scope>NUCLEOTIDE SEQUENCE</scope>
    <source>
        <strain evidence="13">Nanhai2018</strain>
        <tissue evidence="13">Muscle</tissue>
    </source>
</reference>
<evidence type="ECO:0000256" key="10">
    <source>
        <dbReference type="ARBA" id="ARBA00023201"/>
    </source>
</evidence>
<evidence type="ECO:0000313" key="13">
    <source>
        <dbReference type="EMBL" id="KAJ8020198.1"/>
    </source>
</evidence>
<dbReference type="OrthoDB" id="6132759at2759"/>
<dbReference type="GO" id="GO:0005886">
    <property type="term" value="C:plasma membrane"/>
    <property type="evidence" value="ECO:0007669"/>
    <property type="project" value="UniProtKB-SubCell"/>
</dbReference>
<protein>
    <submittedName>
        <fullName evidence="13">Sodium-coupled monocarboxylate transporter 1</fullName>
    </submittedName>
</protein>
<dbReference type="InterPro" id="IPR051163">
    <property type="entry name" value="Sodium:Solute_Symporter_SSF"/>
</dbReference>
<evidence type="ECO:0000256" key="7">
    <source>
        <dbReference type="ARBA" id="ARBA00023053"/>
    </source>
</evidence>
<dbReference type="EMBL" id="JAIZAY010000022">
    <property type="protein sequence ID" value="KAJ8020198.1"/>
    <property type="molecule type" value="Genomic_DNA"/>
</dbReference>
<keyword evidence="4" id="KW-1003">Cell membrane</keyword>
<comment type="subcellular location">
    <subcellularLocation>
        <location evidence="1">Cell membrane</location>
        <topology evidence="1">Multi-pass membrane protein</topology>
    </subcellularLocation>
</comment>
<dbReference type="GO" id="GO:0015293">
    <property type="term" value="F:symporter activity"/>
    <property type="evidence" value="ECO:0007669"/>
    <property type="project" value="TreeGrafter"/>
</dbReference>
<evidence type="ECO:0000313" key="14">
    <source>
        <dbReference type="Proteomes" id="UP001152320"/>
    </source>
</evidence>
<proteinExistence type="inferred from homology"/>